<organism evidence="2 3">
    <name type="scientific">Phytophthora sojae (strain P6497)</name>
    <name type="common">Soybean stem and root rot agent</name>
    <name type="synonym">Phytophthora megasperma f. sp. glycines</name>
    <dbReference type="NCBI Taxonomy" id="1094619"/>
    <lineage>
        <taxon>Eukaryota</taxon>
        <taxon>Sar</taxon>
        <taxon>Stramenopiles</taxon>
        <taxon>Oomycota</taxon>
        <taxon>Peronosporomycetes</taxon>
        <taxon>Peronosporales</taxon>
        <taxon>Peronosporaceae</taxon>
        <taxon>Phytophthora</taxon>
    </lineage>
</organism>
<name>G5AA11_PHYSP</name>
<evidence type="ECO:0000256" key="1">
    <source>
        <dbReference type="SAM" id="MobiDB-lite"/>
    </source>
</evidence>
<feature type="compositionally biased region" description="Low complexity" evidence="1">
    <location>
        <begin position="329"/>
        <end position="343"/>
    </location>
</feature>
<feature type="region of interest" description="Disordered" evidence="1">
    <location>
        <begin position="1"/>
        <end position="145"/>
    </location>
</feature>
<dbReference type="KEGG" id="psoj:PHYSODRAFT_306615"/>
<sequence length="438" mass="47282">MRKKQHGASTAQIEVTGPQPGVPYSTEVHDNHHGHSSSRQHLVSPRRNVAAHHVAATNNALGPADPAHDGTPPPWDPHCNSPNADTGLQLNIDTETLRQDNGVGCSRTRRSPPPLSHSPSSITSARRRPHPPGSAHSVQPAKVLRFGEREEEVKVEYAVQRSPPQRYSVSAKGVLPDISNGRITPRPSLAFPAFGAFGSANSISGDNEKESLFDEDPLEQHFHAMPLSPGVKVRAGDESNEGPELPLFASRMRRSTFARMDTCTLPAPNPDPLSPRTSIPTNQHLVQPQTGTFITEAAWGLASKSSIDVAHGRLVPDCWGGEKSEDLSSAEPTASCSCSSSTSLVRNGGDSNLGTRMALLTRRRTADTLPQAEQGSASMSVMQSRAHSNRSDEFHKRDQTARVPLEAPMLANVIVSIQASTRRFSAANNERSCFFTSR</sequence>
<feature type="compositionally biased region" description="Polar residues" evidence="1">
    <location>
        <begin position="371"/>
        <end position="386"/>
    </location>
</feature>
<feature type="region of interest" description="Disordered" evidence="1">
    <location>
        <begin position="323"/>
        <end position="352"/>
    </location>
</feature>
<dbReference type="Proteomes" id="UP000002640">
    <property type="component" value="Unassembled WGS sequence"/>
</dbReference>
<dbReference type="AlphaFoldDB" id="G5AA11"/>
<reference evidence="2 3" key="1">
    <citation type="journal article" date="2006" name="Science">
        <title>Phytophthora genome sequences uncover evolutionary origins and mechanisms of pathogenesis.</title>
        <authorList>
            <person name="Tyler B.M."/>
            <person name="Tripathy S."/>
            <person name="Zhang X."/>
            <person name="Dehal P."/>
            <person name="Jiang R.H."/>
            <person name="Aerts A."/>
            <person name="Arredondo F.D."/>
            <person name="Baxter L."/>
            <person name="Bensasson D."/>
            <person name="Beynon J.L."/>
            <person name="Chapman J."/>
            <person name="Damasceno C.M."/>
            <person name="Dorrance A.E."/>
            <person name="Dou D."/>
            <person name="Dickerman A.W."/>
            <person name="Dubchak I.L."/>
            <person name="Garbelotto M."/>
            <person name="Gijzen M."/>
            <person name="Gordon S.G."/>
            <person name="Govers F."/>
            <person name="Grunwald N.J."/>
            <person name="Huang W."/>
            <person name="Ivors K.L."/>
            <person name="Jones R.W."/>
            <person name="Kamoun S."/>
            <person name="Krampis K."/>
            <person name="Lamour K.H."/>
            <person name="Lee M.K."/>
            <person name="McDonald W.H."/>
            <person name="Medina M."/>
            <person name="Meijer H.J."/>
            <person name="Nordberg E.K."/>
            <person name="Maclean D.J."/>
            <person name="Ospina-Giraldo M.D."/>
            <person name="Morris P.F."/>
            <person name="Phuntumart V."/>
            <person name="Putnam N.H."/>
            <person name="Rash S."/>
            <person name="Rose J.K."/>
            <person name="Sakihama Y."/>
            <person name="Salamov A.A."/>
            <person name="Savidor A."/>
            <person name="Scheuring C.F."/>
            <person name="Smith B.M."/>
            <person name="Sobral B.W."/>
            <person name="Terry A."/>
            <person name="Torto-Alalibo T.A."/>
            <person name="Win J."/>
            <person name="Xu Z."/>
            <person name="Zhang H."/>
            <person name="Grigoriev I.V."/>
            <person name="Rokhsar D.S."/>
            <person name="Boore J.L."/>
        </authorList>
    </citation>
    <scope>NUCLEOTIDE SEQUENCE [LARGE SCALE GENOMIC DNA]</scope>
    <source>
        <strain evidence="2 3">P6497</strain>
    </source>
</reference>
<dbReference type="GeneID" id="20642756"/>
<accession>G5AA11</accession>
<feature type="region of interest" description="Disordered" evidence="1">
    <location>
        <begin position="366"/>
        <end position="397"/>
    </location>
</feature>
<feature type="compositionally biased region" description="Polar residues" evidence="1">
    <location>
        <begin position="80"/>
        <end position="94"/>
    </location>
</feature>
<keyword evidence="3" id="KW-1185">Reference proteome</keyword>
<dbReference type="RefSeq" id="XP_009537006.1">
    <property type="nucleotide sequence ID" value="XM_009538711.1"/>
</dbReference>
<protein>
    <submittedName>
        <fullName evidence="2">Uncharacterized protein</fullName>
    </submittedName>
</protein>
<dbReference type="InParanoid" id="G5AA11"/>
<gene>
    <name evidence="2" type="ORF">PHYSODRAFT_306615</name>
</gene>
<feature type="compositionally biased region" description="Low complexity" evidence="1">
    <location>
        <begin position="51"/>
        <end position="60"/>
    </location>
</feature>
<dbReference type="EMBL" id="JH159162">
    <property type="protein sequence ID" value="EGZ07440.1"/>
    <property type="molecule type" value="Genomic_DNA"/>
</dbReference>
<evidence type="ECO:0000313" key="2">
    <source>
        <dbReference type="EMBL" id="EGZ07440.1"/>
    </source>
</evidence>
<evidence type="ECO:0000313" key="3">
    <source>
        <dbReference type="Proteomes" id="UP000002640"/>
    </source>
</evidence>
<proteinExistence type="predicted"/>